<evidence type="ECO:0000256" key="7">
    <source>
        <dbReference type="SAM" id="MobiDB-lite"/>
    </source>
</evidence>
<feature type="compositionally biased region" description="Basic and acidic residues" evidence="7">
    <location>
        <begin position="100"/>
        <end position="109"/>
    </location>
</feature>
<feature type="region of interest" description="Disordered" evidence="7">
    <location>
        <begin position="46"/>
        <end position="112"/>
    </location>
</feature>
<dbReference type="InterPro" id="IPR011765">
    <property type="entry name" value="Pept_M16_N"/>
</dbReference>
<dbReference type="PANTHER" id="PTHR43690:SF18">
    <property type="entry name" value="INSULIN-DEGRADING ENZYME-RELATED"/>
    <property type="match status" value="1"/>
</dbReference>
<dbReference type="OrthoDB" id="952271at2759"/>
<dbReference type="GO" id="GO:0005829">
    <property type="term" value="C:cytosol"/>
    <property type="evidence" value="ECO:0007669"/>
    <property type="project" value="TreeGrafter"/>
</dbReference>
<keyword evidence="10" id="KW-1185">Reference proteome</keyword>
<protein>
    <submittedName>
        <fullName evidence="9">Insulinase (Peptidase family M16) family protein</fullName>
    </submittedName>
</protein>
<keyword evidence="4" id="KW-0378">Hydrolase</keyword>
<feature type="compositionally biased region" description="Acidic residues" evidence="7">
    <location>
        <begin position="58"/>
        <end position="99"/>
    </location>
</feature>
<evidence type="ECO:0000256" key="1">
    <source>
        <dbReference type="ARBA" id="ARBA00007261"/>
    </source>
</evidence>
<evidence type="ECO:0000259" key="8">
    <source>
        <dbReference type="Pfam" id="PF00675"/>
    </source>
</evidence>
<sequence length="194" mass="21635">MTVGGCTFSSDDVVIKSPTDRRLYRYIQLQNGLCALLVHDPEIYADGPLEQSKTPGVSEEEEVEDEDEDEGDEDGEDSEDDEDEEDDEEEEGEGEEDDNGETKTKEKKGASQTKQAAAAMCVGMGSFSDPFEAQGLAHFLEHMLFMGSTDFPDENEYDSYLSKHGGSSNAYTEAEHTCYHFDVKREFLKGALRR</sequence>
<proteinExistence type="inferred from homology"/>
<accession>A0A7J0HA20</accession>
<dbReference type="InterPro" id="IPR011249">
    <property type="entry name" value="Metalloenz_LuxS/M16"/>
</dbReference>
<keyword evidence="6" id="KW-0482">Metalloprotease</keyword>
<feature type="domain" description="Peptidase M16 N-terminal" evidence="8">
    <location>
        <begin position="111"/>
        <end position="192"/>
    </location>
</feature>
<evidence type="ECO:0000256" key="4">
    <source>
        <dbReference type="ARBA" id="ARBA00022801"/>
    </source>
</evidence>
<evidence type="ECO:0000256" key="3">
    <source>
        <dbReference type="ARBA" id="ARBA00022723"/>
    </source>
</evidence>
<comment type="similarity">
    <text evidence="1">Belongs to the peptidase M16 family.</text>
</comment>
<dbReference type="Pfam" id="PF00675">
    <property type="entry name" value="Peptidase_M16"/>
    <property type="match status" value="1"/>
</dbReference>
<comment type="caution">
    <text evidence="9">The sequence shown here is derived from an EMBL/GenBank/DDBJ whole genome shotgun (WGS) entry which is preliminary data.</text>
</comment>
<reference evidence="9 10" key="1">
    <citation type="submission" date="2019-07" db="EMBL/GenBank/DDBJ databases">
        <title>De Novo Assembly of kiwifruit Actinidia rufa.</title>
        <authorList>
            <person name="Sugita-Konishi S."/>
            <person name="Sato K."/>
            <person name="Mori E."/>
            <person name="Abe Y."/>
            <person name="Kisaki G."/>
            <person name="Hamano K."/>
            <person name="Suezawa K."/>
            <person name="Otani M."/>
            <person name="Fukuda T."/>
            <person name="Manabe T."/>
            <person name="Gomi K."/>
            <person name="Tabuchi M."/>
            <person name="Akimitsu K."/>
            <person name="Kataoka I."/>
        </authorList>
    </citation>
    <scope>NUCLEOTIDE SEQUENCE [LARGE SCALE GENOMIC DNA]</scope>
    <source>
        <strain evidence="10">cv. Fuchu</strain>
    </source>
</reference>
<keyword evidence="5" id="KW-0862">Zinc</keyword>
<keyword evidence="2" id="KW-0645">Protease</keyword>
<dbReference type="Proteomes" id="UP000585474">
    <property type="component" value="Unassembled WGS sequence"/>
</dbReference>
<dbReference type="PROSITE" id="PS00143">
    <property type="entry name" value="INSULINASE"/>
    <property type="match status" value="1"/>
</dbReference>
<dbReference type="InterPro" id="IPR050626">
    <property type="entry name" value="Peptidase_M16"/>
</dbReference>
<dbReference type="InterPro" id="IPR001431">
    <property type="entry name" value="Pept_M16_Zn_BS"/>
</dbReference>
<evidence type="ECO:0000256" key="2">
    <source>
        <dbReference type="ARBA" id="ARBA00022670"/>
    </source>
</evidence>
<dbReference type="GO" id="GO:0006508">
    <property type="term" value="P:proteolysis"/>
    <property type="evidence" value="ECO:0007669"/>
    <property type="project" value="UniProtKB-KW"/>
</dbReference>
<gene>
    <name evidence="9" type="ORF">Acr_28g0006750</name>
</gene>
<keyword evidence="3" id="KW-0479">Metal-binding</keyword>
<dbReference type="AlphaFoldDB" id="A0A7J0HA20"/>
<organism evidence="9 10">
    <name type="scientific">Actinidia rufa</name>
    <dbReference type="NCBI Taxonomy" id="165716"/>
    <lineage>
        <taxon>Eukaryota</taxon>
        <taxon>Viridiplantae</taxon>
        <taxon>Streptophyta</taxon>
        <taxon>Embryophyta</taxon>
        <taxon>Tracheophyta</taxon>
        <taxon>Spermatophyta</taxon>
        <taxon>Magnoliopsida</taxon>
        <taxon>eudicotyledons</taxon>
        <taxon>Gunneridae</taxon>
        <taxon>Pentapetalae</taxon>
        <taxon>asterids</taxon>
        <taxon>Ericales</taxon>
        <taxon>Actinidiaceae</taxon>
        <taxon>Actinidia</taxon>
    </lineage>
</organism>
<dbReference type="EMBL" id="BJWL01000028">
    <property type="protein sequence ID" value="GFZ19970.1"/>
    <property type="molecule type" value="Genomic_DNA"/>
</dbReference>
<name>A0A7J0HA20_9ERIC</name>
<evidence type="ECO:0000256" key="6">
    <source>
        <dbReference type="ARBA" id="ARBA00023049"/>
    </source>
</evidence>
<dbReference type="GO" id="GO:0004222">
    <property type="term" value="F:metalloendopeptidase activity"/>
    <property type="evidence" value="ECO:0007669"/>
    <property type="project" value="InterPro"/>
</dbReference>
<evidence type="ECO:0000256" key="5">
    <source>
        <dbReference type="ARBA" id="ARBA00022833"/>
    </source>
</evidence>
<dbReference type="PANTHER" id="PTHR43690">
    <property type="entry name" value="NARDILYSIN"/>
    <property type="match status" value="1"/>
</dbReference>
<dbReference type="GO" id="GO:0046872">
    <property type="term" value="F:metal ion binding"/>
    <property type="evidence" value="ECO:0007669"/>
    <property type="project" value="UniProtKB-KW"/>
</dbReference>
<dbReference type="SUPFAM" id="SSF63411">
    <property type="entry name" value="LuxS/MPP-like metallohydrolase"/>
    <property type="match status" value="1"/>
</dbReference>
<evidence type="ECO:0000313" key="10">
    <source>
        <dbReference type="Proteomes" id="UP000585474"/>
    </source>
</evidence>
<dbReference type="Gene3D" id="3.30.830.10">
    <property type="entry name" value="Metalloenzyme, LuxS/M16 peptidase-like"/>
    <property type="match status" value="1"/>
</dbReference>
<evidence type="ECO:0000313" key="9">
    <source>
        <dbReference type="EMBL" id="GFZ19970.1"/>
    </source>
</evidence>